<keyword evidence="1" id="KW-0732">Signal</keyword>
<dbReference type="SUPFAM" id="SSF48452">
    <property type="entry name" value="TPR-like"/>
    <property type="match status" value="1"/>
</dbReference>
<name>A0A8T9SV97_9BACT</name>
<keyword evidence="2" id="KW-0449">Lipoprotein</keyword>
<sequence length="514" mass="57097">MKNIAKLFVVASLLSVATGCESFLDVNTNPNNPSLESLQPNFVLAQSLKVTGDLSYNTLNTYGSWVAGYWAQAGGVNGYGEERTYTYTAIYNQDFWRDTYDNLKDYDIIERDGPAAGYPYHAAIAKIMKVFDYQMLVDEYGDIPYTQALQGASVITPKYDKAEDIYKDFIVKLDEAITEIKAVPAATAKPGTEDIIFRGDMNNWVKFANTLKLRILIRQSFVPTLNDYVKSEIAKLQSSDGFITTDVLVQPGYLQTTGKQNPFWNRYRATPAADATARNYQAGTQYVIDQYKNNNDPRLAQLYVRANDGTYKGLIPGDQAPPLGGPAISRWKDYGGILKGFDAPSPIMLAAESYFLQAEAKSRGFLSGGDSGAGTDFNNGIRASFVYFYTPAPSAPADSRVLGQVDSDYQTYLAANTNNPMVNWSTASNRADKLDKIIYQKYLAMNSVTGGEAWSEYRRTTYPKFPASLESASSRADKLPVRLLYPQYEISTNPENIPSGVNQFTSKIFWDVLD</sequence>
<reference evidence="2 3" key="1">
    <citation type="submission" date="2022-04" db="EMBL/GenBank/DDBJ databases">
        <title>Hymenobacter sp. isolated from the air.</title>
        <authorList>
            <person name="Won M."/>
            <person name="Lee C.-M."/>
            <person name="Woen H.-Y."/>
            <person name="Kwon S.-W."/>
        </authorList>
    </citation>
    <scope>NUCLEOTIDE SEQUENCE [LARGE SCALE GENOMIC DNA]</scope>
    <source>
        <strain evidence="3">5413 J-13</strain>
    </source>
</reference>
<dbReference type="KEGG" id="haei:MUN82_00975"/>
<evidence type="ECO:0000313" key="2">
    <source>
        <dbReference type="EMBL" id="UOR05687.1"/>
    </source>
</evidence>
<feature type="chain" id="PRO_5035906051" evidence="1">
    <location>
        <begin position="23"/>
        <end position="514"/>
    </location>
</feature>
<dbReference type="Gene3D" id="1.25.40.390">
    <property type="match status" value="1"/>
</dbReference>
<dbReference type="InterPro" id="IPR041662">
    <property type="entry name" value="SusD-like_2"/>
</dbReference>
<evidence type="ECO:0000256" key="1">
    <source>
        <dbReference type="SAM" id="SignalP"/>
    </source>
</evidence>
<accession>A0A8T9SV97</accession>
<dbReference type="EMBL" id="CP095053">
    <property type="protein sequence ID" value="UOR05687.1"/>
    <property type="molecule type" value="Genomic_DNA"/>
</dbReference>
<protein>
    <submittedName>
        <fullName evidence="2">SusD/RagB family nutrient-binding outer membrane lipoprotein</fullName>
    </submittedName>
</protein>
<dbReference type="PROSITE" id="PS51257">
    <property type="entry name" value="PROKAR_LIPOPROTEIN"/>
    <property type="match status" value="1"/>
</dbReference>
<organism evidence="2 3">
    <name type="scientific">Hymenobacter aerilatus</name>
    <dbReference type="NCBI Taxonomy" id="2932251"/>
    <lineage>
        <taxon>Bacteria</taxon>
        <taxon>Pseudomonadati</taxon>
        <taxon>Bacteroidota</taxon>
        <taxon>Cytophagia</taxon>
        <taxon>Cytophagales</taxon>
        <taxon>Hymenobacteraceae</taxon>
        <taxon>Hymenobacter</taxon>
    </lineage>
</organism>
<evidence type="ECO:0000313" key="3">
    <source>
        <dbReference type="Proteomes" id="UP000829925"/>
    </source>
</evidence>
<dbReference type="InterPro" id="IPR011990">
    <property type="entry name" value="TPR-like_helical_dom_sf"/>
</dbReference>
<dbReference type="Pfam" id="PF12771">
    <property type="entry name" value="SusD-like_2"/>
    <property type="match status" value="1"/>
</dbReference>
<keyword evidence="3" id="KW-1185">Reference proteome</keyword>
<feature type="signal peptide" evidence="1">
    <location>
        <begin position="1"/>
        <end position="22"/>
    </location>
</feature>
<proteinExistence type="predicted"/>
<dbReference type="Proteomes" id="UP000829925">
    <property type="component" value="Chromosome"/>
</dbReference>
<dbReference type="RefSeq" id="WP_245094039.1">
    <property type="nucleotide sequence ID" value="NZ_CP095053.1"/>
</dbReference>
<gene>
    <name evidence="2" type="ORF">MUN82_00975</name>
</gene>
<dbReference type="AlphaFoldDB" id="A0A8T9SV97"/>